<name>A0ABU4C4A9_RHOGO</name>
<comment type="caution">
    <text evidence="1">The sequence shown here is derived from an EMBL/GenBank/DDBJ whole genome shotgun (WGS) entry which is preliminary data.</text>
</comment>
<sequence>MSEHATWLGPRSIELRAALLDLGLTITDTEARMLVAEKIDEYSTGMRVSREIAQREFTDGDLLRLAQSLALSISDEAPGANLVEFERTMSMPVAAVGLATAALVEALKVAHINLDDREALEGLGCCRLWGWSPLTRALFWFRCRVRCCCGSHGSSIPPPGRCAAGRIFRTGWSRPAGGTSRIFSGRMRTGSGP</sequence>
<proteinExistence type="predicted"/>
<dbReference type="EMBL" id="JAWLKB010000039">
    <property type="protein sequence ID" value="MDV6271326.1"/>
    <property type="molecule type" value="Genomic_DNA"/>
</dbReference>
<reference evidence="1 2" key="1">
    <citation type="submission" date="2023-10" db="EMBL/GenBank/DDBJ databases">
        <title>Development of a sustainable strategy for remediation of hydrocarbon-contaminated territories based on the waste exchange concept.</title>
        <authorList>
            <person name="Krivoruchko A."/>
        </authorList>
    </citation>
    <scope>NUCLEOTIDE SEQUENCE [LARGE SCALE GENOMIC DNA]</scope>
    <source>
        <strain evidence="1 2">IEGM 1203</strain>
    </source>
</reference>
<evidence type="ECO:0000313" key="1">
    <source>
        <dbReference type="EMBL" id="MDV6271326.1"/>
    </source>
</evidence>
<evidence type="ECO:0000313" key="2">
    <source>
        <dbReference type="Proteomes" id="UP001185927"/>
    </source>
</evidence>
<protein>
    <submittedName>
        <fullName evidence="1">Uncharacterized protein</fullName>
    </submittedName>
</protein>
<dbReference type="RefSeq" id="WP_317545770.1">
    <property type="nucleotide sequence ID" value="NZ_JAWLKB010000039.1"/>
</dbReference>
<dbReference type="Proteomes" id="UP001185927">
    <property type="component" value="Unassembled WGS sequence"/>
</dbReference>
<accession>A0ABU4C4A9</accession>
<gene>
    <name evidence="1" type="ORF">R3Q16_32440</name>
</gene>
<keyword evidence="2" id="KW-1185">Reference proteome</keyword>
<organism evidence="1 2">
    <name type="scientific">Rhodococcus globerulus</name>
    <dbReference type="NCBI Taxonomy" id="33008"/>
    <lineage>
        <taxon>Bacteria</taxon>
        <taxon>Bacillati</taxon>
        <taxon>Actinomycetota</taxon>
        <taxon>Actinomycetes</taxon>
        <taxon>Mycobacteriales</taxon>
        <taxon>Nocardiaceae</taxon>
        <taxon>Rhodococcus</taxon>
    </lineage>
</organism>